<keyword evidence="3" id="KW-1185">Reference proteome</keyword>
<dbReference type="Proteomes" id="UP001519325">
    <property type="component" value="Unassembled WGS sequence"/>
</dbReference>
<dbReference type="InterPro" id="IPR006674">
    <property type="entry name" value="HD_domain"/>
</dbReference>
<evidence type="ECO:0000313" key="3">
    <source>
        <dbReference type="Proteomes" id="UP001519325"/>
    </source>
</evidence>
<sequence>MSTALETLVLPSTPLADKTHRLMVEALEPHLANHSIRGFLFARAHAEAQGLRPDQDYNAENLFLICALHDIGLAEAADGNQQFEIDGADFAARFLEDNGVTDERVDIIWDGIAVHTNNFTDSPVYRRRRPAEIWLATHGIGIDIGGGPGDLPPGYADLVHRAYPRLGGTPALTRTVELQALANPLKAPPCTLAGELVHQRHPELPYATLEMLFSHNGWDD</sequence>
<feature type="domain" description="HD" evidence="1">
    <location>
        <begin position="32"/>
        <end position="120"/>
    </location>
</feature>
<organism evidence="2 3">
    <name type="scientific">Nocardia goodfellowii</name>
    <dbReference type="NCBI Taxonomy" id="882446"/>
    <lineage>
        <taxon>Bacteria</taxon>
        <taxon>Bacillati</taxon>
        <taxon>Actinomycetota</taxon>
        <taxon>Actinomycetes</taxon>
        <taxon>Mycobacteriales</taxon>
        <taxon>Nocardiaceae</taxon>
        <taxon>Nocardia</taxon>
    </lineage>
</organism>
<protein>
    <recommendedName>
        <fullName evidence="1">HD domain-containing protein</fullName>
    </recommendedName>
</protein>
<evidence type="ECO:0000259" key="1">
    <source>
        <dbReference type="Pfam" id="PF01966"/>
    </source>
</evidence>
<proteinExistence type="predicted"/>
<dbReference type="SUPFAM" id="SSF109604">
    <property type="entry name" value="HD-domain/PDEase-like"/>
    <property type="match status" value="1"/>
</dbReference>
<dbReference type="Pfam" id="PF01966">
    <property type="entry name" value="HD"/>
    <property type="match status" value="1"/>
</dbReference>
<dbReference type="EMBL" id="JAGGMR010000001">
    <property type="protein sequence ID" value="MBP2194245.1"/>
    <property type="molecule type" value="Genomic_DNA"/>
</dbReference>
<name>A0ABS4QRC8_9NOCA</name>
<dbReference type="PANTHER" id="PTHR35569">
    <property type="entry name" value="CYANAMIDE HYDRATASE DDI2-RELATED"/>
    <property type="match status" value="1"/>
</dbReference>
<dbReference type="PANTHER" id="PTHR35569:SF1">
    <property type="entry name" value="CYANAMIDE HYDRATASE DDI2-RELATED"/>
    <property type="match status" value="1"/>
</dbReference>
<evidence type="ECO:0000313" key="2">
    <source>
        <dbReference type="EMBL" id="MBP2194245.1"/>
    </source>
</evidence>
<dbReference type="RefSeq" id="WP_209897395.1">
    <property type="nucleotide sequence ID" value="NZ_JAGGMR010000001.1"/>
</dbReference>
<gene>
    <name evidence="2" type="ORF">BJ987_007146</name>
</gene>
<comment type="caution">
    <text evidence="2">The sequence shown here is derived from an EMBL/GenBank/DDBJ whole genome shotgun (WGS) entry which is preliminary data.</text>
</comment>
<dbReference type="Gene3D" id="1.10.3210.10">
    <property type="entry name" value="Hypothetical protein af1432"/>
    <property type="match status" value="1"/>
</dbReference>
<reference evidence="2 3" key="1">
    <citation type="submission" date="2021-03" db="EMBL/GenBank/DDBJ databases">
        <title>Sequencing the genomes of 1000 actinobacteria strains.</title>
        <authorList>
            <person name="Klenk H.-P."/>
        </authorList>
    </citation>
    <scope>NUCLEOTIDE SEQUENCE [LARGE SCALE GENOMIC DNA]</scope>
    <source>
        <strain evidence="2 3">DSM 45516</strain>
    </source>
</reference>
<accession>A0ABS4QRC8</accession>